<comment type="subcellular location">
    <subcellularLocation>
        <location evidence="1">Cell membrane</location>
        <topology evidence="1">Multi-pass membrane protein</topology>
    </subcellularLocation>
</comment>
<feature type="transmembrane region" description="Helical" evidence="7">
    <location>
        <begin position="17"/>
        <end position="37"/>
    </location>
</feature>
<protein>
    <submittedName>
        <fullName evidence="9">MFS transporter</fullName>
    </submittedName>
</protein>
<keyword evidence="10" id="KW-1185">Reference proteome</keyword>
<feature type="transmembrane region" description="Helical" evidence="7">
    <location>
        <begin position="369"/>
        <end position="389"/>
    </location>
</feature>
<dbReference type="Gene3D" id="1.20.1250.20">
    <property type="entry name" value="MFS general substrate transporter like domains"/>
    <property type="match status" value="2"/>
</dbReference>
<feature type="transmembrane region" description="Helical" evidence="7">
    <location>
        <begin position="139"/>
        <end position="161"/>
    </location>
</feature>
<feature type="domain" description="Major facilitator superfamily (MFS) profile" evidence="8">
    <location>
        <begin position="14"/>
        <end position="395"/>
    </location>
</feature>
<dbReference type="InterPro" id="IPR011701">
    <property type="entry name" value="MFS"/>
</dbReference>
<evidence type="ECO:0000256" key="2">
    <source>
        <dbReference type="ARBA" id="ARBA00022448"/>
    </source>
</evidence>
<evidence type="ECO:0000313" key="9">
    <source>
        <dbReference type="EMBL" id="MDT0646681.1"/>
    </source>
</evidence>
<evidence type="ECO:0000259" key="8">
    <source>
        <dbReference type="PROSITE" id="PS50850"/>
    </source>
</evidence>
<evidence type="ECO:0000313" key="10">
    <source>
        <dbReference type="Proteomes" id="UP001245285"/>
    </source>
</evidence>
<evidence type="ECO:0000256" key="7">
    <source>
        <dbReference type="SAM" id="Phobius"/>
    </source>
</evidence>
<dbReference type="InterPro" id="IPR036259">
    <property type="entry name" value="MFS_trans_sf"/>
</dbReference>
<dbReference type="PROSITE" id="PS50850">
    <property type="entry name" value="MFS"/>
    <property type="match status" value="1"/>
</dbReference>
<dbReference type="SUPFAM" id="SSF103473">
    <property type="entry name" value="MFS general substrate transporter"/>
    <property type="match status" value="1"/>
</dbReference>
<comment type="caution">
    <text evidence="9">The sequence shown here is derived from an EMBL/GenBank/DDBJ whole genome shotgun (WGS) entry which is preliminary data.</text>
</comment>
<feature type="transmembrane region" description="Helical" evidence="7">
    <location>
        <begin position="81"/>
        <end position="98"/>
    </location>
</feature>
<feature type="transmembrane region" description="Helical" evidence="7">
    <location>
        <begin position="49"/>
        <end position="69"/>
    </location>
</feature>
<organism evidence="9 10">
    <name type="scientific">Autumnicola lenta</name>
    <dbReference type="NCBI Taxonomy" id="3075593"/>
    <lineage>
        <taxon>Bacteria</taxon>
        <taxon>Pseudomonadati</taxon>
        <taxon>Bacteroidota</taxon>
        <taxon>Flavobacteriia</taxon>
        <taxon>Flavobacteriales</taxon>
        <taxon>Flavobacteriaceae</taxon>
        <taxon>Autumnicola</taxon>
    </lineage>
</organism>
<evidence type="ECO:0000256" key="6">
    <source>
        <dbReference type="ARBA" id="ARBA00023136"/>
    </source>
</evidence>
<dbReference type="EMBL" id="JAVRHO010000009">
    <property type="protein sequence ID" value="MDT0646681.1"/>
    <property type="molecule type" value="Genomic_DNA"/>
</dbReference>
<keyword evidence="6 7" id="KW-0472">Membrane</keyword>
<feature type="transmembrane region" description="Helical" evidence="7">
    <location>
        <begin position="310"/>
        <end position="331"/>
    </location>
</feature>
<feature type="transmembrane region" description="Helical" evidence="7">
    <location>
        <begin position="287"/>
        <end position="304"/>
    </location>
</feature>
<feature type="transmembrane region" description="Helical" evidence="7">
    <location>
        <begin position="343"/>
        <end position="363"/>
    </location>
</feature>
<evidence type="ECO:0000256" key="3">
    <source>
        <dbReference type="ARBA" id="ARBA00022475"/>
    </source>
</evidence>
<reference evidence="9 10" key="1">
    <citation type="submission" date="2023-09" db="EMBL/GenBank/DDBJ databases">
        <authorList>
            <person name="Rey-Velasco X."/>
        </authorList>
    </citation>
    <scope>NUCLEOTIDE SEQUENCE [LARGE SCALE GENOMIC DNA]</scope>
    <source>
        <strain evidence="9 10">F260</strain>
    </source>
</reference>
<accession>A0ABU3CK47</accession>
<dbReference type="InterPro" id="IPR020846">
    <property type="entry name" value="MFS_dom"/>
</dbReference>
<gene>
    <name evidence="9" type="ORF">RM545_08265</name>
</gene>
<dbReference type="PANTHER" id="PTHR23517">
    <property type="entry name" value="RESISTANCE PROTEIN MDTM, PUTATIVE-RELATED-RELATED"/>
    <property type="match status" value="1"/>
</dbReference>
<dbReference type="Proteomes" id="UP001245285">
    <property type="component" value="Unassembled WGS sequence"/>
</dbReference>
<feature type="transmembrane region" description="Helical" evidence="7">
    <location>
        <begin position="221"/>
        <end position="243"/>
    </location>
</feature>
<keyword evidence="4 7" id="KW-0812">Transmembrane</keyword>
<keyword evidence="5 7" id="KW-1133">Transmembrane helix</keyword>
<keyword evidence="3" id="KW-1003">Cell membrane</keyword>
<dbReference type="Pfam" id="PF07690">
    <property type="entry name" value="MFS_1"/>
    <property type="match status" value="1"/>
</dbReference>
<dbReference type="InterPro" id="IPR050171">
    <property type="entry name" value="MFS_Transporters"/>
</dbReference>
<sequence length="410" mass="45357">MKEYYNFLKTNFRKVSFGWLLTFLSSFGQTFLISLYVPEIVKAFAISEGSFGAIYAACTVAASVIMLSVGHTVDHKPAKKVTAFTVVCLAISSIILGFSYHIAFLFVALIGMRLCGQGLLSHISMTIMSKRFIENRGKALSVSSLGYSMGEAVFPVIIASIIAYFDWRIAAIVSGVALLLYLIKLKFTNLEEFDQDLSSEGRPSTFSLLKDYKNVVFDKRFGIMMPASFILGFTNTAIFFYQYVFVEDKGWSPQLYATFFTIYAIARLIFSLLGGSWVDKISAKKMFRFYIIPMNIGLLPFAFMESIIGALLFLILAGITSGMAGTVKTSVIAEIYGIKKMGAIRSVFTMFMVLSTALGPLIVGFMIDLGISFSIIMLILFAAMALVVLNCQRIAQITPEEPDVAEIQEN</sequence>
<feature type="transmembrane region" description="Helical" evidence="7">
    <location>
        <begin position="167"/>
        <end position="183"/>
    </location>
</feature>
<keyword evidence="2" id="KW-0813">Transport</keyword>
<dbReference type="RefSeq" id="WP_311494847.1">
    <property type="nucleotide sequence ID" value="NZ_JAVRHO010000009.1"/>
</dbReference>
<proteinExistence type="predicted"/>
<evidence type="ECO:0000256" key="4">
    <source>
        <dbReference type="ARBA" id="ARBA00022692"/>
    </source>
</evidence>
<name>A0ABU3CK47_9FLAO</name>
<evidence type="ECO:0000256" key="5">
    <source>
        <dbReference type="ARBA" id="ARBA00022989"/>
    </source>
</evidence>
<evidence type="ECO:0000256" key="1">
    <source>
        <dbReference type="ARBA" id="ARBA00004651"/>
    </source>
</evidence>
<feature type="transmembrane region" description="Helical" evidence="7">
    <location>
        <begin position="255"/>
        <end position="275"/>
    </location>
</feature>